<feature type="compositionally biased region" description="Low complexity" evidence="1">
    <location>
        <begin position="1"/>
        <end position="24"/>
    </location>
</feature>
<accession>A0A0E0EJQ8</accession>
<keyword evidence="3" id="KW-1185">Reference proteome</keyword>
<protein>
    <submittedName>
        <fullName evidence="2">Uncharacterized protein</fullName>
    </submittedName>
</protein>
<dbReference type="Gramene" id="OMERI08G07650.1">
    <property type="protein sequence ID" value="OMERI08G07650.1"/>
    <property type="gene ID" value="OMERI08G07650"/>
</dbReference>
<proteinExistence type="predicted"/>
<reference evidence="2" key="1">
    <citation type="submission" date="2015-04" db="UniProtKB">
        <authorList>
            <consortium name="EnsemblPlants"/>
        </authorList>
    </citation>
    <scope>IDENTIFICATION</scope>
</reference>
<reference evidence="2" key="2">
    <citation type="submission" date="2018-05" db="EMBL/GenBank/DDBJ databases">
        <title>OmerRS3 (Oryza meridionalis Reference Sequence Version 3).</title>
        <authorList>
            <person name="Zhang J."/>
            <person name="Kudrna D."/>
            <person name="Lee S."/>
            <person name="Talag J."/>
            <person name="Welchert J."/>
            <person name="Wing R.A."/>
        </authorList>
    </citation>
    <scope>NUCLEOTIDE SEQUENCE [LARGE SCALE GENOMIC DNA]</scope>
    <source>
        <strain evidence="2">cv. OR44</strain>
    </source>
</reference>
<dbReference type="HOGENOM" id="CLU_916390_0_0_1"/>
<name>A0A0E0EJQ8_9ORYZ</name>
<evidence type="ECO:0000313" key="3">
    <source>
        <dbReference type="Proteomes" id="UP000008021"/>
    </source>
</evidence>
<dbReference type="AlphaFoldDB" id="A0A0E0EJQ8"/>
<evidence type="ECO:0000313" key="2">
    <source>
        <dbReference type="EnsemblPlants" id="OMERI08G07650.1"/>
    </source>
</evidence>
<feature type="region of interest" description="Disordered" evidence="1">
    <location>
        <begin position="1"/>
        <end position="60"/>
    </location>
</feature>
<sequence>MAAAGPSPSAPSRPGAGVATMAAGRRGRGNGAAMGLSAAPVTGDGVTRSGRPDSRSGRGDWRRARSTLALFGRRRVAGDGLLRRGFIGDDSFGSAAAPVRLSAERAPAPTAAWTWPGAAGLLRFCRRRGRCSPSLLFLQIRFSPSSLIVLLVLTGGAAPTPLFLGCFQSMPGSSLVRYGWRAELVFGVLFAGRRPRHRRSRSCLSCKLGNDDPQQTSWHHDEGSEVEHFERASGENRVPFGTGVDSILNVVPLLKASLRRFSALLEDVSGDLVCIMLSKLLAFGKLGNDDFCEVSIVAFFSFSV</sequence>
<dbReference type="Proteomes" id="UP000008021">
    <property type="component" value="Chromosome 8"/>
</dbReference>
<dbReference type="EnsemblPlants" id="OMERI08G07650.1">
    <property type="protein sequence ID" value="OMERI08G07650.1"/>
    <property type="gene ID" value="OMERI08G07650"/>
</dbReference>
<organism evidence="2">
    <name type="scientific">Oryza meridionalis</name>
    <dbReference type="NCBI Taxonomy" id="40149"/>
    <lineage>
        <taxon>Eukaryota</taxon>
        <taxon>Viridiplantae</taxon>
        <taxon>Streptophyta</taxon>
        <taxon>Embryophyta</taxon>
        <taxon>Tracheophyta</taxon>
        <taxon>Spermatophyta</taxon>
        <taxon>Magnoliopsida</taxon>
        <taxon>Liliopsida</taxon>
        <taxon>Poales</taxon>
        <taxon>Poaceae</taxon>
        <taxon>BOP clade</taxon>
        <taxon>Oryzoideae</taxon>
        <taxon>Oryzeae</taxon>
        <taxon>Oryzinae</taxon>
        <taxon>Oryza</taxon>
    </lineage>
</organism>
<feature type="compositionally biased region" description="Basic and acidic residues" evidence="1">
    <location>
        <begin position="50"/>
        <end position="60"/>
    </location>
</feature>
<evidence type="ECO:0000256" key="1">
    <source>
        <dbReference type="SAM" id="MobiDB-lite"/>
    </source>
</evidence>